<name>A0ACB8JJ56_CITSI</name>
<sequence>MSSLPTPTPRGRGMNKHFWTTAEDNALVDSLLELSQNPMWRSDCGFKNGYLQQLENKFEAKLPGCGLKASPYIESRVKWLKQKYCVMSDMLSLNGFRKDVAGLFNKPFPHYYVLSEIYGRDRATGTNAGNANDDEEEVRLEDNVSVNLGVKSNNVDFEGESNNEPIMEDFNDDMSYTPQTNATSHQQVDYAPSSSGNKIGTMADLVVAMIPKMDDLITALSSDREITDLQGKLYGEMSKIEGLADDEIYDATSMFASKHELLRVFFTLPNHLKKGYVLQMLRCGV</sequence>
<reference evidence="2" key="1">
    <citation type="journal article" date="2023" name="Hortic. Res.">
        <title>A chromosome-level phased genome enabling allele-level studies in sweet orange: a case study on citrus Huanglongbing tolerance.</title>
        <authorList>
            <person name="Wu B."/>
            <person name="Yu Q."/>
            <person name="Deng Z."/>
            <person name="Duan Y."/>
            <person name="Luo F."/>
            <person name="Gmitter F. Jr."/>
        </authorList>
    </citation>
    <scope>NUCLEOTIDE SEQUENCE [LARGE SCALE GENOMIC DNA]</scope>
    <source>
        <strain evidence="2">cv. Valencia</strain>
    </source>
</reference>
<accession>A0ACB8JJ56</accession>
<evidence type="ECO:0000313" key="1">
    <source>
        <dbReference type="EMBL" id="KAH9717302.1"/>
    </source>
</evidence>
<dbReference type="EMBL" id="CM039176">
    <property type="protein sequence ID" value="KAH9717302.1"/>
    <property type="molecule type" value="Genomic_DNA"/>
</dbReference>
<gene>
    <name evidence="1" type="ORF">KPL71_021767</name>
</gene>
<keyword evidence="2" id="KW-1185">Reference proteome</keyword>
<protein>
    <submittedName>
        <fullName evidence="1">Myb DNA-bind 3 domain-containing protein</fullName>
    </submittedName>
</protein>
<proteinExistence type="predicted"/>
<dbReference type="Proteomes" id="UP000829398">
    <property type="component" value="Chromosome 7"/>
</dbReference>
<organism evidence="1 2">
    <name type="scientific">Citrus sinensis</name>
    <name type="common">Sweet orange</name>
    <name type="synonym">Citrus aurantium var. sinensis</name>
    <dbReference type="NCBI Taxonomy" id="2711"/>
    <lineage>
        <taxon>Eukaryota</taxon>
        <taxon>Viridiplantae</taxon>
        <taxon>Streptophyta</taxon>
        <taxon>Embryophyta</taxon>
        <taxon>Tracheophyta</taxon>
        <taxon>Spermatophyta</taxon>
        <taxon>Magnoliopsida</taxon>
        <taxon>eudicotyledons</taxon>
        <taxon>Gunneridae</taxon>
        <taxon>Pentapetalae</taxon>
        <taxon>rosids</taxon>
        <taxon>malvids</taxon>
        <taxon>Sapindales</taxon>
        <taxon>Rutaceae</taxon>
        <taxon>Aurantioideae</taxon>
        <taxon>Citrus</taxon>
    </lineage>
</organism>
<evidence type="ECO:0000313" key="2">
    <source>
        <dbReference type="Proteomes" id="UP000829398"/>
    </source>
</evidence>
<comment type="caution">
    <text evidence="1">The sequence shown here is derived from an EMBL/GenBank/DDBJ whole genome shotgun (WGS) entry which is preliminary data.</text>
</comment>